<sequence length="190" mass="22206">MDDPNTGPPSAGYKMSPEQNHPSCEPSIPSSGESKPSPENSITKNTQSDRPAFHDIVPRYPDRADSKTMDEFIEKLRIWKANHLLRCDERYWFPNFEETYFWPLDTVKKQDAHSSELGIHTQHWHAFAYHWHDGANPPIQPLKDESILEPWYTYYDQLVSEKENLLDRWITESMRDMGLDPDNLTDDEDA</sequence>
<reference evidence="2" key="2">
    <citation type="journal article" date="2023" name="IMA Fungus">
        <title>Comparative genomic study of the Penicillium genus elucidates a diverse pangenome and 15 lateral gene transfer events.</title>
        <authorList>
            <person name="Petersen C."/>
            <person name="Sorensen T."/>
            <person name="Nielsen M.R."/>
            <person name="Sondergaard T.E."/>
            <person name="Sorensen J.L."/>
            <person name="Fitzpatrick D.A."/>
            <person name="Frisvad J.C."/>
            <person name="Nielsen K.L."/>
        </authorList>
    </citation>
    <scope>NUCLEOTIDE SEQUENCE</scope>
    <source>
        <strain evidence="2">IBT 35673</strain>
    </source>
</reference>
<evidence type="ECO:0000313" key="2">
    <source>
        <dbReference type="EMBL" id="KAJ5352452.1"/>
    </source>
</evidence>
<dbReference type="AlphaFoldDB" id="A0A9W9UPH7"/>
<feature type="region of interest" description="Disordered" evidence="1">
    <location>
        <begin position="1"/>
        <end position="61"/>
    </location>
</feature>
<feature type="compositionally biased region" description="Polar residues" evidence="1">
    <location>
        <begin position="17"/>
        <end position="49"/>
    </location>
</feature>
<evidence type="ECO:0000256" key="1">
    <source>
        <dbReference type="SAM" id="MobiDB-lite"/>
    </source>
</evidence>
<protein>
    <submittedName>
        <fullName evidence="2">Uncharacterized protein</fullName>
    </submittedName>
</protein>
<evidence type="ECO:0000313" key="3">
    <source>
        <dbReference type="Proteomes" id="UP001147695"/>
    </source>
</evidence>
<accession>A0A9W9UPH7</accession>
<organism evidence="2 3">
    <name type="scientific">Penicillium brevicompactum</name>
    <dbReference type="NCBI Taxonomy" id="5074"/>
    <lineage>
        <taxon>Eukaryota</taxon>
        <taxon>Fungi</taxon>
        <taxon>Dikarya</taxon>
        <taxon>Ascomycota</taxon>
        <taxon>Pezizomycotina</taxon>
        <taxon>Eurotiomycetes</taxon>
        <taxon>Eurotiomycetidae</taxon>
        <taxon>Eurotiales</taxon>
        <taxon>Aspergillaceae</taxon>
        <taxon>Penicillium</taxon>
    </lineage>
</organism>
<dbReference type="Proteomes" id="UP001147695">
    <property type="component" value="Unassembled WGS sequence"/>
</dbReference>
<reference evidence="2" key="1">
    <citation type="submission" date="2022-12" db="EMBL/GenBank/DDBJ databases">
        <authorList>
            <person name="Petersen C."/>
        </authorList>
    </citation>
    <scope>NUCLEOTIDE SEQUENCE</scope>
    <source>
        <strain evidence="2">IBT 35673</strain>
    </source>
</reference>
<name>A0A9W9UPH7_PENBR</name>
<gene>
    <name evidence="2" type="ORF">N7452_001426</name>
</gene>
<dbReference type="EMBL" id="JAPZBQ010000001">
    <property type="protein sequence ID" value="KAJ5352452.1"/>
    <property type="molecule type" value="Genomic_DNA"/>
</dbReference>
<feature type="compositionally biased region" description="Basic and acidic residues" evidence="1">
    <location>
        <begin position="51"/>
        <end position="61"/>
    </location>
</feature>
<proteinExistence type="predicted"/>
<comment type="caution">
    <text evidence="2">The sequence shown here is derived from an EMBL/GenBank/DDBJ whole genome shotgun (WGS) entry which is preliminary data.</text>
</comment>